<gene>
    <name evidence="6" type="ORF">LX83_005446</name>
</gene>
<dbReference type="NCBIfam" id="TIGR02050">
    <property type="entry name" value="gshA_cyan_rel"/>
    <property type="match status" value="1"/>
</dbReference>
<dbReference type="Proteomes" id="UP001206128">
    <property type="component" value="Unassembled WGS sequence"/>
</dbReference>
<evidence type="ECO:0000256" key="4">
    <source>
        <dbReference type="ARBA" id="ARBA00048819"/>
    </source>
</evidence>
<name>A0AAE3GM85_9PSEU</name>
<dbReference type="HAMAP" id="MF_01609">
    <property type="entry name" value="Glu_cys_ligase_2"/>
    <property type="match status" value="1"/>
</dbReference>
<comment type="similarity">
    <text evidence="5">Belongs to the glutamate--cysteine ligase type 2 family. YbdK subfamily.</text>
</comment>
<dbReference type="EC" id="6.3.2.2" evidence="5"/>
<sequence length="392" mass="41735">MPDSAERPTPDGVTLGVEEEFLLLDADTLLPAPRARDVLARVTRSAPTTLSTFQQELCTSEIEAATTVCTTLSELGEKIHSGRSSLARGAAGEHAHLVSVGEPVTRAPEPGITATDHYLRMRERYTGAVTDLELCGCHVHVGVHDLETRVAVLNHLTPWLPTLLALTTNSRYRYGADSGFHSWRMMAHTRLPAAGMPLFHADAASYYAVLDRLVDCGMLDEGQGGLRVARLSSRFPTVEVRVGDAAATVGEAVLYAGLTRALVRTALTDLAAGRTAQRFDHWLLNCALWAAARHGLAGEAVDPWQQRAVPASAMLDALLLHVRDALDESGDTAVIQSLVAGLRERGTGSTRQVAAAASGGLPAVLSLLIEQTVADVPESLSGSGRPPRRPSA</sequence>
<keyword evidence="7" id="KW-1185">Reference proteome</keyword>
<dbReference type="GO" id="GO:0004357">
    <property type="term" value="F:glutamate-cysteine ligase activity"/>
    <property type="evidence" value="ECO:0007669"/>
    <property type="project" value="UniProtKB-EC"/>
</dbReference>
<dbReference type="NCBIfam" id="NF010041">
    <property type="entry name" value="PRK13517.1-1"/>
    <property type="match status" value="1"/>
</dbReference>
<organism evidence="6 7">
    <name type="scientific">Goodfellowiella coeruleoviolacea</name>
    <dbReference type="NCBI Taxonomy" id="334858"/>
    <lineage>
        <taxon>Bacteria</taxon>
        <taxon>Bacillati</taxon>
        <taxon>Actinomycetota</taxon>
        <taxon>Actinomycetes</taxon>
        <taxon>Pseudonocardiales</taxon>
        <taxon>Pseudonocardiaceae</taxon>
        <taxon>Goodfellowiella</taxon>
    </lineage>
</organism>
<dbReference type="InterPro" id="IPR014746">
    <property type="entry name" value="Gln_synth/guanido_kin_cat_dom"/>
</dbReference>
<evidence type="ECO:0000256" key="5">
    <source>
        <dbReference type="HAMAP-Rule" id="MF_01609"/>
    </source>
</evidence>
<dbReference type="GO" id="GO:0005524">
    <property type="term" value="F:ATP binding"/>
    <property type="evidence" value="ECO:0007669"/>
    <property type="project" value="UniProtKB-KW"/>
</dbReference>
<comment type="caution">
    <text evidence="6">The sequence shown here is derived from an EMBL/GenBank/DDBJ whole genome shotgun (WGS) entry which is preliminary data.</text>
</comment>
<evidence type="ECO:0000256" key="2">
    <source>
        <dbReference type="ARBA" id="ARBA00022741"/>
    </source>
</evidence>
<accession>A0AAE3GM85</accession>
<dbReference type="AlphaFoldDB" id="A0AAE3GM85"/>
<protein>
    <recommendedName>
        <fullName evidence="5">Putative glutamate--cysteine ligase 2</fullName>
        <ecNumber evidence="5">6.3.2.2</ecNumber>
    </recommendedName>
    <alternativeName>
        <fullName evidence="5">Gamma-glutamylcysteine synthetase 2</fullName>
        <shortName evidence="5">GCS 2</shortName>
        <shortName evidence="5">Gamma-GCS 2</shortName>
    </alternativeName>
</protein>
<dbReference type="SUPFAM" id="SSF55931">
    <property type="entry name" value="Glutamine synthetase/guanido kinase"/>
    <property type="match status" value="1"/>
</dbReference>
<proteinExistence type="inferred from homology"/>
<evidence type="ECO:0000256" key="1">
    <source>
        <dbReference type="ARBA" id="ARBA00022598"/>
    </source>
</evidence>
<dbReference type="GO" id="GO:0042398">
    <property type="term" value="P:modified amino acid biosynthetic process"/>
    <property type="evidence" value="ECO:0007669"/>
    <property type="project" value="InterPro"/>
</dbReference>
<evidence type="ECO:0000313" key="7">
    <source>
        <dbReference type="Proteomes" id="UP001206128"/>
    </source>
</evidence>
<keyword evidence="1 5" id="KW-0436">Ligase</keyword>
<dbReference type="Pfam" id="PF04107">
    <property type="entry name" value="GCS2"/>
    <property type="match status" value="1"/>
</dbReference>
<comment type="catalytic activity">
    <reaction evidence="4 5">
        <text>L-cysteine + L-glutamate + ATP = gamma-L-glutamyl-L-cysteine + ADP + phosphate + H(+)</text>
        <dbReference type="Rhea" id="RHEA:13285"/>
        <dbReference type="ChEBI" id="CHEBI:15378"/>
        <dbReference type="ChEBI" id="CHEBI:29985"/>
        <dbReference type="ChEBI" id="CHEBI:30616"/>
        <dbReference type="ChEBI" id="CHEBI:35235"/>
        <dbReference type="ChEBI" id="CHEBI:43474"/>
        <dbReference type="ChEBI" id="CHEBI:58173"/>
        <dbReference type="ChEBI" id="CHEBI:456216"/>
        <dbReference type="EC" id="6.3.2.2"/>
    </reaction>
</comment>
<dbReference type="RefSeq" id="WP_253776530.1">
    <property type="nucleotide sequence ID" value="NZ_JAMTCK010000014.1"/>
</dbReference>
<dbReference type="PANTHER" id="PTHR36510:SF1">
    <property type="entry name" value="GLUTAMATE--CYSTEINE LIGASE 2-RELATED"/>
    <property type="match status" value="1"/>
</dbReference>
<dbReference type="Gene3D" id="3.30.590.20">
    <property type="match status" value="1"/>
</dbReference>
<evidence type="ECO:0000256" key="3">
    <source>
        <dbReference type="ARBA" id="ARBA00022840"/>
    </source>
</evidence>
<dbReference type="EMBL" id="JAMTCK010000014">
    <property type="protein sequence ID" value="MCP2168568.1"/>
    <property type="molecule type" value="Genomic_DNA"/>
</dbReference>
<evidence type="ECO:0000313" key="6">
    <source>
        <dbReference type="EMBL" id="MCP2168568.1"/>
    </source>
</evidence>
<dbReference type="InterPro" id="IPR011793">
    <property type="entry name" value="YbdK"/>
</dbReference>
<keyword evidence="3 5" id="KW-0067">ATP-binding</keyword>
<comment type="function">
    <text evidence="5">ATP-dependent carboxylate-amine ligase which exhibits weak glutamate--cysteine ligase activity.</text>
</comment>
<dbReference type="PANTHER" id="PTHR36510">
    <property type="entry name" value="GLUTAMATE--CYSTEINE LIGASE 2-RELATED"/>
    <property type="match status" value="1"/>
</dbReference>
<dbReference type="InterPro" id="IPR006336">
    <property type="entry name" value="GCS2"/>
</dbReference>
<dbReference type="InterPro" id="IPR050141">
    <property type="entry name" value="GCL_type2/YbdK_subfam"/>
</dbReference>
<reference evidence="6" key="1">
    <citation type="submission" date="2022-06" db="EMBL/GenBank/DDBJ databases">
        <title>Genomic Encyclopedia of Archaeal and Bacterial Type Strains, Phase II (KMG-II): from individual species to whole genera.</title>
        <authorList>
            <person name="Goeker M."/>
        </authorList>
    </citation>
    <scope>NUCLEOTIDE SEQUENCE</scope>
    <source>
        <strain evidence="6">DSM 43935</strain>
    </source>
</reference>
<keyword evidence="2 5" id="KW-0547">Nucleotide-binding</keyword>